<sequence length="99" mass="10553">MNSPPSPLPTNLPTNIPPSQVMIDYFDEDIDLAYGNLFTIVSSASVVPLGDGSQVTEKDMSTRTIFAECDFLPVDNPSLAPGPRIVGSMAQLIDDVNVA</sequence>
<reference evidence="1 2" key="1">
    <citation type="submission" date="2023-10" db="EMBL/GenBank/DDBJ databases">
        <title>Genome-Wide Identification Analysis in wild type Solanum Pinnatisectum Reveals Some Genes Defensing Phytophthora Infestans.</title>
        <authorList>
            <person name="Sun C."/>
        </authorList>
    </citation>
    <scope>NUCLEOTIDE SEQUENCE [LARGE SCALE GENOMIC DNA]</scope>
    <source>
        <strain evidence="1">LQN</strain>
        <tissue evidence="1">Leaf</tissue>
    </source>
</reference>
<evidence type="ECO:0000313" key="1">
    <source>
        <dbReference type="EMBL" id="KAK4716175.1"/>
    </source>
</evidence>
<proteinExistence type="predicted"/>
<gene>
    <name evidence="1" type="ORF">R3W88_014513</name>
</gene>
<keyword evidence="2" id="KW-1185">Reference proteome</keyword>
<accession>A0AAV9KU91</accession>
<comment type="caution">
    <text evidence="1">The sequence shown here is derived from an EMBL/GenBank/DDBJ whole genome shotgun (WGS) entry which is preliminary data.</text>
</comment>
<protein>
    <submittedName>
        <fullName evidence="1">Uncharacterized protein</fullName>
    </submittedName>
</protein>
<evidence type="ECO:0000313" key="2">
    <source>
        <dbReference type="Proteomes" id="UP001311915"/>
    </source>
</evidence>
<organism evidence="1 2">
    <name type="scientific">Solanum pinnatisectum</name>
    <name type="common">tansyleaf nightshade</name>
    <dbReference type="NCBI Taxonomy" id="50273"/>
    <lineage>
        <taxon>Eukaryota</taxon>
        <taxon>Viridiplantae</taxon>
        <taxon>Streptophyta</taxon>
        <taxon>Embryophyta</taxon>
        <taxon>Tracheophyta</taxon>
        <taxon>Spermatophyta</taxon>
        <taxon>Magnoliopsida</taxon>
        <taxon>eudicotyledons</taxon>
        <taxon>Gunneridae</taxon>
        <taxon>Pentapetalae</taxon>
        <taxon>asterids</taxon>
        <taxon>lamiids</taxon>
        <taxon>Solanales</taxon>
        <taxon>Solanaceae</taxon>
        <taxon>Solanoideae</taxon>
        <taxon>Solaneae</taxon>
        <taxon>Solanum</taxon>
    </lineage>
</organism>
<dbReference type="Proteomes" id="UP001311915">
    <property type="component" value="Unassembled WGS sequence"/>
</dbReference>
<name>A0AAV9KU91_9SOLN</name>
<dbReference type="AlphaFoldDB" id="A0AAV9KU91"/>
<dbReference type="EMBL" id="JAWPEI010000009">
    <property type="protein sequence ID" value="KAK4716175.1"/>
    <property type="molecule type" value="Genomic_DNA"/>
</dbReference>